<dbReference type="PANTHER" id="PTHR33724">
    <property type="entry name" value="INTRAFLAGELLAR TRANSPORT PROTEIN 43 HOMOLOG"/>
    <property type="match status" value="1"/>
</dbReference>
<reference evidence="3" key="1">
    <citation type="submission" date="2022-11" db="EMBL/GenBank/DDBJ databases">
        <authorList>
            <person name="Morgan W.R."/>
            <person name="Tartar A."/>
        </authorList>
    </citation>
    <scope>NUCLEOTIDE SEQUENCE</scope>
    <source>
        <strain evidence="3">ARSEF 373</strain>
    </source>
</reference>
<dbReference type="InterPro" id="IPR029302">
    <property type="entry name" value="IFT43"/>
</dbReference>
<evidence type="ECO:0000256" key="2">
    <source>
        <dbReference type="SAM" id="MobiDB-lite"/>
    </source>
</evidence>
<keyword evidence="4" id="KW-1185">Reference proteome</keyword>
<dbReference type="GO" id="GO:0030991">
    <property type="term" value="C:intraciliary transport particle A"/>
    <property type="evidence" value="ECO:0007669"/>
    <property type="project" value="InterPro"/>
</dbReference>
<gene>
    <name evidence="3" type="ORF">N0F65_004627</name>
</gene>
<dbReference type="GO" id="GO:0035721">
    <property type="term" value="P:intraciliary retrograde transport"/>
    <property type="evidence" value="ECO:0007669"/>
    <property type="project" value="TreeGrafter"/>
</dbReference>
<name>A0AAV2ZG23_9STRA</name>
<accession>A0AAV2ZG23</accession>
<dbReference type="GO" id="GO:0005929">
    <property type="term" value="C:cilium"/>
    <property type="evidence" value="ECO:0007669"/>
    <property type="project" value="TreeGrafter"/>
</dbReference>
<dbReference type="PANTHER" id="PTHR33724:SF1">
    <property type="entry name" value="INTRAFLAGELLAR TRANSPORT PROTEIN 43 HOMOLOG"/>
    <property type="match status" value="1"/>
</dbReference>
<dbReference type="Pfam" id="PF15305">
    <property type="entry name" value="IFT43"/>
    <property type="match status" value="1"/>
</dbReference>
<feature type="compositionally biased region" description="Basic and acidic residues" evidence="2">
    <location>
        <begin position="1"/>
        <end position="32"/>
    </location>
</feature>
<feature type="region of interest" description="Disordered" evidence="2">
    <location>
        <begin position="1"/>
        <end position="117"/>
    </location>
</feature>
<evidence type="ECO:0008006" key="5">
    <source>
        <dbReference type="Google" id="ProtNLM"/>
    </source>
</evidence>
<reference evidence="3" key="2">
    <citation type="journal article" date="2023" name="Microbiol Resour">
        <title>Decontamination and Annotation of the Draft Genome Sequence of the Oomycete Lagenidium giganteum ARSEF 373.</title>
        <authorList>
            <person name="Morgan W.R."/>
            <person name="Tartar A."/>
        </authorList>
    </citation>
    <scope>NUCLEOTIDE SEQUENCE</scope>
    <source>
        <strain evidence="3">ARSEF 373</strain>
    </source>
</reference>
<feature type="compositionally biased region" description="Acidic residues" evidence="2">
    <location>
        <begin position="103"/>
        <end position="116"/>
    </location>
</feature>
<proteinExistence type="predicted"/>
<dbReference type="Proteomes" id="UP001146120">
    <property type="component" value="Unassembled WGS sequence"/>
</dbReference>
<evidence type="ECO:0000313" key="4">
    <source>
        <dbReference type="Proteomes" id="UP001146120"/>
    </source>
</evidence>
<dbReference type="AlphaFoldDB" id="A0AAV2ZG23"/>
<comment type="caution">
    <text evidence="3">The sequence shown here is derived from an EMBL/GenBank/DDBJ whole genome shotgun (WGS) entry which is preliminary data.</text>
</comment>
<dbReference type="EMBL" id="DAKRPA010000020">
    <property type="protein sequence ID" value="DBA03350.1"/>
    <property type="molecule type" value="Genomic_DNA"/>
</dbReference>
<protein>
    <recommendedName>
        <fullName evidence="5">Intraflagellar transport protein 43</fullName>
    </recommendedName>
</protein>
<organism evidence="3 4">
    <name type="scientific">Lagenidium giganteum</name>
    <dbReference type="NCBI Taxonomy" id="4803"/>
    <lineage>
        <taxon>Eukaryota</taxon>
        <taxon>Sar</taxon>
        <taxon>Stramenopiles</taxon>
        <taxon>Oomycota</taxon>
        <taxon>Peronosporomycetes</taxon>
        <taxon>Pythiales</taxon>
        <taxon>Pythiaceae</taxon>
    </lineage>
</organism>
<evidence type="ECO:0000256" key="1">
    <source>
        <dbReference type="ARBA" id="ARBA00022794"/>
    </source>
</evidence>
<evidence type="ECO:0000313" key="3">
    <source>
        <dbReference type="EMBL" id="DBA03350.1"/>
    </source>
</evidence>
<keyword evidence="1" id="KW-0970">Cilium biogenesis/degradation</keyword>
<sequence length="207" mass="22270">MSRRSSAEAKENKTSENEYDAKSSGGAKRDSSNDVDDEDSTILGDETKPPRRASVGWGAEGGGEDSKEPGAGADGAAGAPVSETKRSRRRKGSESTGSGPMDEIVEIPDLEEEEREPDITTQVAEAPRNTGRAVQSLKELDKDIKFALPNSSAFGVDLHLLTSVLCPERAVNEADEAWNFDSLLNEVSQEIQKDLDEKEEFLKADGA</sequence>
<feature type="compositionally biased region" description="Low complexity" evidence="2">
    <location>
        <begin position="70"/>
        <end position="79"/>
    </location>
</feature>